<gene>
    <name evidence="1" type="ORF">GCM10009433_24990</name>
</gene>
<keyword evidence="2" id="KW-1185">Reference proteome</keyword>
<organism evidence="1 2">
    <name type="scientific">Psychroflexus lacisalsi</name>
    <dbReference type="NCBI Taxonomy" id="503928"/>
    <lineage>
        <taxon>Bacteria</taxon>
        <taxon>Pseudomonadati</taxon>
        <taxon>Bacteroidota</taxon>
        <taxon>Flavobacteriia</taxon>
        <taxon>Flavobacteriales</taxon>
        <taxon>Flavobacteriaceae</taxon>
        <taxon>Psychroflexus</taxon>
    </lineage>
</organism>
<reference evidence="2" key="1">
    <citation type="journal article" date="2019" name="Int. J. Syst. Evol. Microbiol.">
        <title>The Global Catalogue of Microorganisms (GCM) 10K type strain sequencing project: providing services to taxonomists for standard genome sequencing and annotation.</title>
        <authorList>
            <consortium name="The Broad Institute Genomics Platform"/>
            <consortium name="The Broad Institute Genome Sequencing Center for Infectious Disease"/>
            <person name="Wu L."/>
            <person name="Ma J."/>
        </authorList>
    </citation>
    <scope>NUCLEOTIDE SEQUENCE [LARGE SCALE GENOMIC DNA]</scope>
    <source>
        <strain evidence="2">JCM 16231</strain>
    </source>
</reference>
<name>A0ABP3VM19_9FLAO</name>
<protein>
    <recommendedName>
        <fullName evidence="3">AraC family transcriptional regulator</fullName>
    </recommendedName>
</protein>
<dbReference type="Proteomes" id="UP001500185">
    <property type="component" value="Unassembled WGS sequence"/>
</dbReference>
<evidence type="ECO:0008006" key="3">
    <source>
        <dbReference type="Google" id="ProtNLM"/>
    </source>
</evidence>
<proteinExistence type="predicted"/>
<comment type="caution">
    <text evidence="1">The sequence shown here is derived from an EMBL/GenBank/DDBJ whole genome shotgun (WGS) entry which is preliminary data.</text>
</comment>
<sequence length="346" mass="39746">MKFFKYLFFLIVLVFVVGSLYVATISLPEEKTITVENSLPAELLKERIQDLSTYKNWFSFPQKATSEPRLGNAENFENTTLSWQNETFESINFQNKSFSQDSIQQRLVLKTWLSSSEFDISWKFGSSDNQNSKITVHLKSDAGFWQKTEYVFTNKTHLEITEAAVKESLKTLEQQITKEISVYDISPVGKVETGGFYLLHATSASRLDFENILKKSNPTFKSIENFMQEQGVGVFKGRLILFENLYEETENVIFSAGVGTENRVVIPDYFEVLSKPITRSMYFKTQLTGDYFNLKELLSIAEAIIEKRDLIINGSLKPYLEFAIDGNDTVNPAEWITNFYIPIIEN</sequence>
<dbReference type="RefSeq" id="WP_224454692.1">
    <property type="nucleotide sequence ID" value="NZ_BAAAGG010000022.1"/>
</dbReference>
<evidence type="ECO:0000313" key="2">
    <source>
        <dbReference type="Proteomes" id="UP001500185"/>
    </source>
</evidence>
<accession>A0ABP3VM19</accession>
<dbReference type="InterPro" id="IPR011256">
    <property type="entry name" value="Reg_factor_effector_dom_sf"/>
</dbReference>
<dbReference type="Gene3D" id="3.20.80.10">
    <property type="entry name" value="Regulatory factor, effector binding domain"/>
    <property type="match status" value="1"/>
</dbReference>
<evidence type="ECO:0000313" key="1">
    <source>
        <dbReference type="EMBL" id="GAA0763523.1"/>
    </source>
</evidence>
<dbReference type="EMBL" id="BAAAGG010000022">
    <property type="protein sequence ID" value="GAA0763523.1"/>
    <property type="molecule type" value="Genomic_DNA"/>
</dbReference>